<organism evidence="4 5">
    <name type="scientific">Streptomyces aidingensis</name>
    <dbReference type="NCBI Taxonomy" id="910347"/>
    <lineage>
        <taxon>Bacteria</taxon>
        <taxon>Bacillati</taxon>
        <taxon>Actinomycetota</taxon>
        <taxon>Actinomycetes</taxon>
        <taxon>Kitasatosporales</taxon>
        <taxon>Streptomycetaceae</taxon>
        <taxon>Streptomyces</taxon>
    </lineage>
</organism>
<dbReference type="EMBL" id="FOLM01000006">
    <property type="protein sequence ID" value="SFC81573.1"/>
    <property type="molecule type" value="Genomic_DNA"/>
</dbReference>
<dbReference type="AlphaFoldDB" id="A0A1I1MFZ4"/>
<evidence type="ECO:0000256" key="1">
    <source>
        <dbReference type="ARBA" id="ARBA00022490"/>
    </source>
</evidence>
<dbReference type="PANTHER" id="PTHR30135:SF3">
    <property type="entry name" value="GLUCONEOGENESIS FACTOR-RELATED"/>
    <property type="match status" value="1"/>
</dbReference>
<gene>
    <name evidence="4" type="ORF">SAMN05421773_106146</name>
</gene>
<dbReference type="CDD" id="cd07187">
    <property type="entry name" value="YvcK_like"/>
    <property type="match status" value="1"/>
</dbReference>
<feature type="compositionally biased region" description="Basic and acidic residues" evidence="3">
    <location>
        <begin position="30"/>
        <end position="39"/>
    </location>
</feature>
<feature type="compositionally biased region" description="Basic residues" evidence="3">
    <location>
        <begin position="42"/>
        <end position="58"/>
    </location>
</feature>
<accession>A0A1I1MFZ4</accession>
<dbReference type="NCBIfam" id="TIGR01826">
    <property type="entry name" value="CofD_related"/>
    <property type="match status" value="1"/>
</dbReference>
<sequence>MGGMPGGTAGRGRSGGHRERPGTAGPADPGHPERPERPGTARTHRGLRTLRGLRARRGAQPKVVALGGGHGLSASLTALRRITGDLTAVVTVADDGGSSGRLRDELGVLPPGDLRKALAALCGDDDWGRTWAEVIQHRFKTRGELHDHAVGNLLIVALWEQLGDHVQALDLVGRLLGAHGRVLPMSAVPLELTALVRGHDPERPGELSTVRGQATVALTPGEVQRVRLEPADPPAVPEAVRAVRDADWVVLGPGSWFSSVIPHLLVPELREALTETKARRVLSLNLAPQPGETDGFSPQRHVEVLVQHAPKLAFDVVLADRCAVPDEDSLRAAAAKLDATVELAPVAAADGAPRHDPELLAAAYDRIFRMHGRIGPWR</sequence>
<dbReference type="GO" id="GO:0008360">
    <property type="term" value="P:regulation of cell shape"/>
    <property type="evidence" value="ECO:0007669"/>
    <property type="project" value="UniProtKB-UniRule"/>
</dbReference>
<evidence type="ECO:0000313" key="5">
    <source>
        <dbReference type="Proteomes" id="UP000199207"/>
    </source>
</evidence>
<dbReference type="GO" id="GO:0005737">
    <property type="term" value="C:cytoplasm"/>
    <property type="evidence" value="ECO:0007669"/>
    <property type="project" value="UniProtKB-SubCell"/>
</dbReference>
<comment type="subcellular location">
    <subcellularLocation>
        <location evidence="2">Cytoplasm</location>
    </subcellularLocation>
</comment>
<dbReference type="PANTHER" id="PTHR30135">
    <property type="entry name" value="UNCHARACTERIZED PROTEIN YVCK-RELATED"/>
    <property type="match status" value="1"/>
</dbReference>
<keyword evidence="5" id="KW-1185">Reference proteome</keyword>
<evidence type="ECO:0000256" key="3">
    <source>
        <dbReference type="SAM" id="MobiDB-lite"/>
    </source>
</evidence>
<dbReference type="InterPro" id="IPR038136">
    <property type="entry name" value="CofD-like_dom_sf"/>
</dbReference>
<feature type="compositionally biased region" description="Gly residues" evidence="3">
    <location>
        <begin position="1"/>
        <end position="13"/>
    </location>
</feature>
<reference evidence="4 5" key="1">
    <citation type="submission" date="2016-10" db="EMBL/GenBank/DDBJ databases">
        <authorList>
            <person name="de Groot N.N."/>
        </authorList>
    </citation>
    <scope>NUCLEOTIDE SEQUENCE [LARGE SCALE GENOMIC DNA]</scope>
    <source>
        <strain evidence="4 5">CGMCC 4.5739</strain>
    </source>
</reference>
<dbReference type="Proteomes" id="UP000199207">
    <property type="component" value="Unassembled WGS sequence"/>
</dbReference>
<name>A0A1I1MFZ4_9ACTN</name>
<comment type="function">
    <text evidence="2">Required for morphogenesis under gluconeogenic growth conditions.</text>
</comment>
<comment type="similarity">
    <text evidence="2">Belongs to the gluconeogenesis factor family.</text>
</comment>
<dbReference type="STRING" id="910347.SAMN05421773_106146"/>
<keyword evidence="1 2" id="KW-0963">Cytoplasm</keyword>
<dbReference type="InterPro" id="IPR002882">
    <property type="entry name" value="CofD"/>
</dbReference>
<dbReference type="HAMAP" id="MF_00973">
    <property type="entry name" value="Gluconeogen_factor"/>
    <property type="match status" value="1"/>
</dbReference>
<evidence type="ECO:0000256" key="2">
    <source>
        <dbReference type="HAMAP-Rule" id="MF_00973"/>
    </source>
</evidence>
<dbReference type="Pfam" id="PF01933">
    <property type="entry name" value="CofD"/>
    <property type="match status" value="1"/>
</dbReference>
<protein>
    <recommendedName>
        <fullName evidence="2">Putative gluconeogenesis factor</fullName>
    </recommendedName>
</protein>
<dbReference type="InterPro" id="IPR010119">
    <property type="entry name" value="Gluconeogen_factor"/>
</dbReference>
<dbReference type="GO" id="GO:0043743">
    <property type="term" value="F:LPPG:FO 2-phospho-L-lactate transferase activity"/>
    <property type="evidence" value="ECO:0007669"/>
    <property type="project" value="InterPro"/>
</dbReference>
<dbReference type="SUPFAM" id="SSF142338">
    <property type="entry name" value="CofD-like"/>
    <property type="match status" value="1"/>
</dbReference>
<proteinExistence type="inferred from homology"/>
<feature type="region of interest" description="Disordered" evidence="3">
    <location>
        <begin position="1"/>
        <end position="58"/>
    </location>
</feature>
<dbReference type="Gene3D" id="3.40.50.10680">
    <property type="entry name" value="CofD-like domains"/>
    <property type="match status" value="1"/>
</dbReference>
<evidence type="ECO:0000313" key="4">
    <source>
        <dbReference type="EMBL" id="SFC81573.1"/>
    </source>
</evidence>